<protein>
    <recommendedName>
        <fullName evidence="21">Beta-galactoside alpha-2,6-sialyltransferase 1</fullName>
        <ecNumber evidence="20">2.4.3.1</ecNumber>
    </recommendedName>
    <alternativeName>
        <fullName evidence="5">Beta-galactoside alpha-2,6-sialyltransferase 2</fullName>
    </alternativeName>
    <alternativeName>
        <fullName evidence="24">CMP-N-acetylneuraminate-beta-galactosamide-alpha-2,6-sialyltransferase 1</fullName>
    </alternativeName>
    <alternativeName>
        <fullName evidence="17">CMP-N-acetylneuraminate-beta-galactosamide-alpha-2,6-sialyltransferase 2</fullName>
    </alternativeName>
    <alternativeName>
        <fullName evidence="23">ST6Gal I</fullName>
    </alternativeName>
    <alternativeName>
        <fullName evidence="16">ST6Gal II</fullName>
    </alternativeName>
    <alternativeName>
        <fullName evidence="22">Sialyltransferase 1</fullName>
    </alternativeName>
    <alternativeName>
        <fullName evidence="18">Sialyltransferase 2</fullName>
    </alternativeName>
</protein>
<comment type="similarity">
    <text evidence="4">Belongs to the glycosyltransferase 29 family.</text>
</comment>
<evidence type="ECO:0000256" key="3">
    <source>
        <dbReference type="ARBA" id="ARBA00004922"/>
    </source>
</evidence>
<dbReference type="PANTHER" id="PTHR46059:SF3">
    <property type="entry name" value="BETA-GALACTOSIDE ALPHA-2,6-SIALYLTRANSFERASE 2"/>
    <property type="match status" value="1"/>
</dbReference>
<evidence type="ECO:0000256" key="1">
    <source>
        <dbReference type="ARBA" id="ARBA00004447"/>
    </source>
</evidence>
<dbReference type="GO" id="GO:0003835">
    <property type="term" value="F:beta-galactoside alpha-2,6-sialyltransferase activity"/>
    <property type="evidence" value="ECO:0007669"/>
    <property type="project" value="UniProtKB-EC"/>
</dbReference>
<gene>
    <name evidence="26" type="ORF">ACEWY4_016287</name>
</gene>
<dbReference type="AlphaFoldDB" id="A0ABD1JKZ0"/>
<evidence type="ECO:0000256" key="20">
    <source>
        <dbReference type="ARBA" id="ARBA00034329"/>
    </source>
</evidence>
<dbReference type="Proteomes" id="UP001591681">
    <property type="component" value="Unassembled WGS sequence"/>
</dbReference>
<keyword evidence="9 25" id="KW-0812">Transmembrane</keyword>
<evidence type="ECO:0000256" key="8">
    <source>
        <dbReference type="ARBA" id="ARBA00022679"/>
    </source>
</evidence>
<evidence type="ECO:0000256" key="11">
    <source>
        <dbReference type="ARBA" id="ARBA00022989"/>
    </source>
</evidence>
<evidence type="ECO:0000256" key="25">
    <source>
        <dbReference type="SAM" id="Phobius"/>
    </source>
</evidence>
<evidence type="ECO:0000256" key="21">
    <source>
        <dbReference type="ARBA" id="ARBA00069321"/>
    </source>
</evidence>
<evidence type="ECO:0000256" key="13">
    <source>
        <dbReference type="ARBA" id="ARBA00023136"/>
    </source>
</evidence>
<dbReference type="InterPro" id="IPR038578">
    <property type="entry name" value="GT29-like_sf"/>
</dbReference>
<dbReference type="PANTHER" id="PTHR46059">
    <property type="entry name" value="BETA-GALACTOSIDE ALPHA-2,6-SIALYLTRANSFERASE"/>
    <property type="match status" value="1"/>
</dbReference>
<accession>A0ABD1JKZ0</accession>
<dbReference type="Pfam" id="PF00777">
    <property type="entry name" value="Glyco_transf_29"/>
    <property type="match status" value="1"/>
</dbReference>
<evidence type="ECO:0000256" key="18">
    <source>
        <dbReference type="ARBA" id="ARBA00032076"/>
    </source>
</evidence>
<evidence type="ECO:0000256" key="9">
    <source>
        <dbReference type="ARBA" id="ARBA00022692"/>
    </source>
</evidence>
<dbReference type="EMBL" id="JBHFQA010000014">
    <property type="protein sequence ID" value="KAL2087459.1"/>
    <property type="molecule type" value="Genomic_DNA"/>
</dbReference>
<evidence type="ECO:0000256" key="19">
    <source>
        <dbReference type="ARBA" id="ARBA00034249"/>
    </source>
</evidence>
<dbReference type="GO" id="GO:0032580">
    <property type="term" value="C:Golgi cisterna membrane"/>
    <property type="evidence" value="ECO:0007669"/>
    <property type="project" value="UniProtKB-SubCell"/>
</dbReference>
<keyword evidence="12" id="KW-0333">Golgi apparatus</keyword>
<name>A0ABD1JKZ0_9TELE</name>
<keyword evidence="14" id="KW-1015">Disulfide bond</keyword>
<evidence type="ECO:0000313" key="26">
    <source>
        <dbReference type="EMBL" id="KAL2087459.1"/>
    </source>
</evidence>
<evidence type="ECO:0000256" key="12">
    <source>
        <dbReference type="ARBA" id="ARBA00023034"/>
    </source>
</evidence>
<reference evidence="26 27" key="1">
    <citation type="submission" date="2024-09" db="EMBL/GenBank/DDBJ databases">
        <title>A chromosome-level genome assembly of Gray's grenadier anchovy, Coilia grayii.</title>
        <authorList>
            <person name="Fu Z."/>
        </authorList>
    </citation>
    <scope>NUCLEOTIDE SEQUENCE [LARGE SCALE GENOMIC DNA]</scope>
    <source>
        <strain evidence="26">G4</strain>
        <tissue evidence="26">Muscle</tissue>
    </source>
</reference>
<comment type="pathway">
    <text evidence="3">Protein modification; protein glycosylation.</text>
</comment>
<evidence type="ECO:0000313" key="27">
    <source>
        <dbReference type="Proteomes" id="UP001591681"/>
    </source>
</evidence>
<comment type="caution">
    <text evidence="26">The sequence shown here is derived from an EMBL/GenBank/DDBJ whole genome shotgun (WGS) entry which is preliminary data.</text>
</comment>
<keyword evidence="13 25" id="KW-0472">Membrane</keyword>
<organism evidence="26 27">
    <name type="scientific">Coilia grayii</name>
    <name type="common">Gray's grenadier anchovy</name>
    <dbReference type="NCBI Taxonomy" id="363190"/>
    <lineage>
        <taxon>Eukaryota</taxon>
        <taxon>Metazoa</taxon>
        <taxon>Chordata</taxon>
        <taxon>Craniata</taxon>
        <taxon>Vertebrata</taxon>
        <taxon>Euteleostomi</taxon>
        <taxon>Actinopterygii</taxon>
        <taxon>Neopterygii</taxon>
        <taxon>Teleostei</taxon>
        <taxon>Clupei</taxon>
        <taxon>Clupeiformes</taxon>
        <taxon>Clupeoidei</taxon>
        <taxon>Engraulidae</taxon>
        <taxon>Coilinae</taxon>
        <taxon>Coilia</taxon>
    </lineage>
</organism>
<dbReference type="GO" id="GO:0005576">
    <property type="term" value="C:extracellular region"/>
    <property type="evidence" value="ECO:0007669"/>
    <property type="project" value="UniProtKB-SubCell"/>
</dbReference>
<evidence type="ECO:0000256" key="4">
    <source>
        <dbReference type="ARBA" id="ARBA00006003"/>
    </source>
</evidence>
<dbReference type="FunFam" id="3.90.1480.20:FF:000012">
    <property type="entry name" value="ST6 beta-galactoside alpha-2,6-sialyltransferase 1"/>
    <property type="match status" value="1"/>
</dbReference>
<comment type="catalytic activity">
    <reaction evidence="19">
        <text>a beta-D-galactoside + CMP-N-acetyl-beta-neuraminate = an N-acetyl-alpha-neuraminyl-(2-&gt;6)-beta-D-galactosyl derivative + CMP + H(+)</text>
        <dbReference type="Rhea" id="RHEA:52104"/>
        <dbReference type="ChEBI" id="CHEBI:15378"/>
        <dbReference type="ChEBI" id="CHEBI:28034"/>
        <dbReference type="ChEBI" id="CHEBI:57812"/>
        <dbReference type="ChEBI" id="CHEBI:60377"/>
        <dbReference type="ChEBI" id="CHEBI:136398"/>
        <dbReference type="EC" id="2.4.3.1"/>
    </reaction>
</comment>
<evidence type="ECO:0000256" key="5">
    <source>
        <dbReference type="ARBA" id="ARBA00020782"/>
    </source>
</evidence>
<keyword evidence="11 25" id="KW-1133">Transmembrane helix</keyword>
<keyword evidence="7" id="KW-0328">Glycosyltransferase</keyword>
<keyword evidence="10" id="KW-0735">Signal-anchor</keyword>
<dbReference type="Gene3D" id="3.90.1480.20">
    <property type="entry name" value="Glycosyl transferase family 29"/>
    <property type="match status" value="1"/>
</dbReference>
<evidence type="ECO:0000256" key="14">
    <source>
        <dbReference type="ARBA" id="ARBA00023157"/>
    </source>
</evidence>
<keyword evidence="8" id="KW-0808">Transferase</keyword>
<feature type="transmembrane region" description="Helical" evidence="25">
    <location>
        <begin position="21"/>
        <end position="39"/>
    </location>
</feature>
<evidence type="ECO:0000256" key="22">
    <source>
        <dbReference type="ARBA" id="ARBA00076526"/>
    </source>
</evidence>
<proteinExistence type="inferred from homology"/>
<evidence type="ECO:0000256" key="10">
    <source>
        <dbReference type="ARBA" id="ARBA00022968"/>
    </source>
</evidence>
<comment type="subcellular location">
    <subcellularLocation>
        <location evidence="1">Golgi apparatus</location>
        <location evidence="1">Golgi stack membrane</location>
        <topology evidence="1">Single-pass type II membrane protein</topology>
    </subcellularLocation>
    <subcellularLocation>
        <location evidence="2">Secreted</location>
    </subcellularLocation>
</comment>
<evidence type="ECO:0000256" key="2">
    <source>
        <dbReference type="ARBA" id="ARBA00004613"/>
    </source>
</evidence>
<keyword evidence="6" id="KW-0964">Secreted</keyword>
<sequence>MSSSVCFRASMGSRKWHLKQLGMLTWVLFLMVMFLFVHFTEVYDTSPLVPTHPLSRVKDSGAFQDDLGSLLDSHRAQRDIWEIVPKMRRKPQRSVKEHPDDVWSLRYVRQLRMGRRRRSAVSQRKLEAMRARGVVRQLVRGAYVSERMLSVRLRREVQRYIRENKHNVAFAGPRVPGRSREELLCQLKSQVVRWTLDGTEEPFYSRGWGGLVPNRTVEQVYGTALKTCAVVSSAGSILDSGLGKEIDSHDAVLRYNAAPTEGYEDDVGTKTTIRVMNSQILANPRYNFSGSELYKNNTLLAWDPAPYNVDLQEWYDYPDFDLFSAYEERRRHDPSQPFYILHPSYLWRLWDVIQGNTWEDIQPNPPSSGFIGIIVMMALCDKVDVYEYIPSKRQTDICHYYDYQPNQACTLGAYHPLLSEKALIRRMTSSSESDIGVKGQLTLPGLRSLQCSS</sequence>
<keyword evidence="15" id="KW-0325">Glycoprotein</keyword>
<dbReference type="EC" id="2.4.3.1" evidence="20"/>
<evidence type="ECO:0000256" key="24">
    <source>
        <dbReference type="ARBA" id="ARBA00080062"/>
    </source>
</evidence>
<evidence type="ECO:0000256" key="16">
    <source>
        <dbReference type="ARBA" id="ARBA00030410"/>
    </source>
</evidence>
<evidence type="ECO:0000256" key="15">
    <source>
        <dbReference type="ARBA" id="ARBA00023180"/>
    </source>
</evidence>
<dbReference type="InterPro" id="IPR001675">
    <property type="entry name" value="Glyco_trans_29"/>
</dbReference>
<evidence type="ECO:0000256" key="6">
    <source>
        <dbReference type="ARBA" id="ARBA00022525"/>
    </source>
</evidence>
<evidence type="ECO:0000256" key="23">
    <source>
        <dbReference type="ARBA" id="ARBA00076676"/>
    </source>
</evidence>
<evidence type="ECO:0000256" key="7">
    <source>
        <dbReference type="ARBA" id="ARBA00022676"/>
    </source>
</evidence>
<keyword evidence="27" id="KW-1185">Reference proteome</keyword>
<evidence type="ECO:0000256" key="17">
    <source>
        <dbReference type="ARBA" id="ARBA00030509"/>
    </source>
</evidence>